<name>A0A916W722_9BACI</name>
<dbReference type="Proteomes" id="UP000613512">
    <property type="component" value="Unassembled WGS sequence"/>
</dbReference>
<dbReference type="AlphaFoldDB" id="A0A916W722"/>
<evidence type="ECO:0000256" key="1">
    <source>
        <dbReference type="SAM" id="Phobius"/>
    </source>
</evidence>
<reference evidence="2" key="1">
    <citation type="journal article" date="2014" name="Int. J. Syst. Evol. Microbiol.">
        <title>Complete genome sequence of Corynebacterium casei LMG S-19264T (=DSM 44701T), isolated from a smear-ripened cheese.</title>
        <authorList>
            <consortium name="US DOE Joint Genome Institute (JGI-PGF)"/>
            <person name="Walter F."/>
            <person name="Albersmeier A."/>
            <person name="Kalinowski J."/>
            <person name="Ruckert C."/>
        </authorList>
    </citation>
    <scope>NUCLEOTIDE SEQUENCE</scope>
    <source>
        <strain evidence="2">CGMCC 1.12408</strain>
    </source>
</reference>
<protein>
    <submittedName>
        <fullName evidence="2">Uncharacterized protein</fullName>
    </submittedName>
</protein>
<accession>A0A916W722</accession>
<feature type="transmembrane region" description="Helical" evidence="1">
    <location>
        <begin position="67"/>
        <end position="85"/>
    </location>
</feature>
<keyword evidence="1" id="KW-0812">Transmembrane</keyword>
<feature type="transmembrane region" description="Helical" evidence="1">
    <location>
        <begin position="97"/>
        <end position="116"/>
    </location>
</feature>
<keyword evidence="1" id="KW-1133">Transmembrane helix</keyword>
<proteinExistence type="predicted"/>
<keyword evidence="1" id="KW-0472">Membrane</keyword>
<sequence>MAKNKKAEVLFWSIALPGFGQYLNGKLVKGTVLILLEIIVNVRSGLNYAILPSFHGNIQESITHVNFQWLMFYPCIYLFAIWDAYRDAGGGEEPYSFLPFVFSAFVGTVGVVYSPTFNINGVYFGTIFLPIIFLFLGFFIGKIIQKITLYVTRTKDVR</sequence>
<keyword evidence="3" id="KW-1185">Reference proteome</keyword>
<organism evidence="2 3">
    <name type="scientific">Ornithinibacillus halotolerans</name>
    <dbReference type="NCBI Taxonomy" id="1274357"/>
    <lineage>
        <taxon>Bacteria</taxon>
        <taxon>Bacillati</taxon>
        <taxon>Bacillota</taxon>
        <taxon>Bacilli</taxon>
        <taxon>Bacillales</taxon>
        <taxon>Bacillaceae</taxon>
        <taxon>Ornithinibacillus</taxon>
    </lineage>
</organism>
<dbReference type="EMBL" id="BMEY01000006">
    <property type="protein sequence ID" value="GGA71146.1"/>
    <property type="molecule type" value="Genomic_DNA"/>
</dbReference>
<gene>
    <name evidence="2" type="ORF">GCM10008025_13800</name>
</gene>
<evidence type="ECO:0000313" key="3">
    <source>
        <dbReference type="Proteomes" id="UP000613512"/>
    </source>
</evidence>
<comment type="caution">
    <text evidence="2">The sequence shown here is derived from an EMBL/GenBank/DDBJ whole genome shotgun (WGS) entry which is preliminary data.</text>
</comment>
<reference evidence="2" key="2">
    <citation type="submission" date="2020-09" db="EMBL/GenBank/DDBJ databases">
        <authorList>
            <person name="Sun Q."/>
            <person name="Zhou Y."/>
        </authorList>
    </citation>
    <scope>NUCLEOTIDE SEQUENCE</scope>
    <source>
        <strain evidence="2">CGMCC 1.12408</strain>
    </source>
</reference>
<evidence type="ECO:0000313" key="2">
    <source>
        <dbReference type="EMBL" id="GGA71146.1"/>
    </source>
</evidence>
<dbReference type="RefSeq" id="WP_188383947.1">
    <property type="nucleotide sequence ID" value="NZ_BMEY01000006.1"/>
</dbReference>
<feature type="transmembrane region" description="Helical" evidence="1">
    <location>
        <begin position="122"/>
        <end position="144"/>
    </location>
</feature>